<comment type="subcellular location">
    <subcellularLocation>
        <location evidence="1">Mitochondrion inner membrane</location>
    </subcellularLocation>
</comment>
<keyword evidence="5" id="KW-0472">Membrane</keyword>
<evidence type="ECO:0000256" key="2">
    <source>
        <dbReference type="ARBA" id="ARBA00022792"/>
    </source>
</evidence>
<organism evidence="8 9">
    <name type="scientific">Hydnum rufescens UP504</name>
    <dbReference type="NCBI Taxonomy" id="1448309"/>
    <lineage>
        <taxon>Eukaryota</taxon>
        <taxon>Fungi</taxon>
        <taxon>Dikarya</taxon>
        <taxon>Basidiomycota</taxon>
        <taxon>Agaricomycotina</taxon>
        <taxon>Agaricomycetes</taxon>
        <taxon>Cantharellales</taxon>
        <taxon>Hydnaceae</taxon>
        <taxon>Hydnum</taxon>
    </lineage>
</organism>
<keyword evidence="3" id="KW-0809">Transit peptide</keyword>
<gene>
    <name evidence="8" type="ORF">BS47DRAFT_510059</name>
</gene>
<evidence type="ECO:0000256" key="5">
    <source>
        <dbReference type="ARBA" id="ARBA00023136"/>
    </source>
</evidence>
<dbReference type="InterPro" id="IPR001349">
    <property type="entry name" value="Cyt_c_oxidase_su6a"/>
</dbReference>
<dbReference type="SUPFAM" id="SSF81411">
    <property type="entry name" value="Mitochondrial cytochrome c oxidase subunit VIa"/>
    <property type="match status" value="1"/>
</dbReference>
<protein>
    <recommendedName>
        <fullName evidence="10">Cytochrome c oxidase subunit</fullName>
    </recommendedName>
</protein>
<evidence type="ECO:0000256" key="1">
    <source>
        <dbReference type="ARBA" id="ARBA00004273"/>
    </source>
</evidence>
<evidence type="ECO:0000313" key="8">
    <source>
        <dbReference type="EMBL" id="KAF9517582.1"/>
    </source>
</evidence>
<evidence type="ECO:0008006" key="10">
    <source>
        <dbReference type="Google" id="ProtNLM"/>
    </source>
</evidence>
<reference evidence="8" key="1">
    <citation type="journal article" date="2020" name="Nat. Commun.">
        <title>Large-scale genome sequencing of mycorrhizal fungi provides insights into the early evolution of symbiotic traits.</title>
        <authorList>
            <person name="Miyauchi S."/>
            <person name="Kiss E."/>
            <person name="Kuo A."/>
            <person name="Drula E."/>
            <person name="Kohler A."/>
            <person name="Sanchez-Garcia M."/>
            <person name="Morin E."/>
            <person name="Andreopoulos B."/>
            <person name="Barry K.W."/>
            <person name="Bonito G."/>
            <person name="Buee M."/>
            <person name="Carver A."/>
            <person name="Chen C."/>
            <person name="Cichocki N."/>
            <person name="Clum A."/>
            <person name="Culley D."/>
            <person name="Crous P.W."/>
            <person name="Fauchery L."/>
            <person name="Girlanda M."/>
            <person name="Hayes R.D."/>
            <person name="Keri Z."/>
            <person name="LaButti K."/>
            <person name="Lipzen A."/>
            <person name="Lombard V."/>
            <person name="Magnuson J."/>
            <person name="Maillard F."/>
            <person name="Murat C."/>
            <person name="Nolan M."/>
            <person name="Ohm R.A."/>
            <person name="Pangilinan J."/>
            <person name="Pereira M.F."/>
            <person name="Perotto S."/>
            <person name="Peter M."/>
            <person name="Pfister S."/>
            <person name="Riley R."/>
            <person name="Sitrit Y."/>
            <person name="Stielow J.B."/>
            <person name="Szollosi G."/>
            <person name="Zifcakova L."/>
            <person name="Stursova M."/>
            <person name="Spatafora J.W."/>
            <person name="Tedersoo L."/>
            <person name="Vaario L.M."/>
            <person name="Yamada A."/>
            <person name="Yan M."/>
            <person name="Wang P."/>
            <person name="Xu J."/>
            <person name="Bruns T."/>
            <person name="Baldrian P."/>
            <person name="Vilgalys R."/>
            <person name="Dunand C."/>
            <person name="Henrissat B."/>
            <person name="Grigoriev I.V."/>
            <person name="Hibbett D."/>
            <person name="Nagy L.G."/>
            <person name="Martin F.M."/>
        </authorList>
    </citation>
    <scope>NUCLEOTIDE SEQUENCE</scope>
    <source>
        <strain evidence="8">UP504</strain>
    </source>
</reference>
<comment type="caution">
    <text evidence="8">The sequence shown here is derived from an EMBL/GenBank/DDBJ whole genome shotgun (WGS) entry which is preliminary data.</text>
</comment>
<dbReference type="InterPro" id="IPR036418">
    <property type="entry name" value="Cyt_c_oxidase_su6a_sf"/>
</dbReference>
<dbReference type="AlphaFoldDB" id="A0A9P6DXL9"/>
<evidence type="ECO:0000256" key="7">
    <source>
        <dbReference type="SAM" id="MobiDB-lite"/>
    </source>
</evidence>
<dbReference type="EMBL" id="MU128931">
    <property type="protein sequence ID" value="KAF9517582.1"/>
    <property type="molecule type" value="Genomic_DNA"/>
</dbReference>
<keyword evidence="4" id="KW-0496">Mitochondrion</keyword>
<evidence type="ECO:0000256" key="4">
    <source>
        <dbReference type="ARBA" id="ARBA00023128"/>
    </source>
</evidence>
<dbReference type="GO" id="GO:0030234">
    <property type="term" value="F:enzyme regulator activity"/>
    <property type="evidence" value="ECO:0007669"/>
    <property type="project" value="TreeGrafter"/>
</dbReference>
<name>A0A9P6DXL9_9AGAM</name>
<proteinExistence type="inferred from homology"/>
<dbReference type="Gene3D" id="4.10.95.10">
    <property type="entry name" value="Cytochrome c oxidase, subunit VIa"/>
    <property type="match status" value="1"/>
</dbReference>
<keyword evidence="2" id="KW-0999">Mitochondrion inner membrane</keyword>
<feature type="compositionally biased region" description="Polar residues" evidence="7">
    <location>
        <begin position="120"/>
        <end position="129"/>
    </location>
</feature>
<evidence type="ECO:0000256" key="3">
    <source>
        <dbReference type="ARBA" id="ARBA00022946"/>
    </source>
</evidence>
<dbReference type="GO" id="GO:0006123">
    <property type="term" value="P:mitochondrial electron transport, cytochrome c to oxygen"/>
    <property type="evidence" value="ECO:0007669"/>
    <property type="project" value="TreeGrafter"/>
</dbReference>
<feature type="region of interest" description="Disordered" evidence="7">
    <location>
        <begin position="120"/>
        <end position="140"/>
    </location>
</feature>
<dbReference type="Proteomes" id="UP000886523">
    <property type="component" value="Unassembled WGS sequence"/>
</dbReference>
<dbReference type="OrthoDB" id="5947505at2759"/>
<dbReference type="Pfam" id="PF02046">
    <property type="entry name" value="COX6A"/>
    <property type="match status" value="1"/>
</dbReference>
<evidence type="ECO:0000256" key="6">
    <source>
        <dbReference type="RuleBase" id="RU004396"/>
    </source>
</evidence>
<accession>A0A9P6DXL9</accession>
<dbReference type="GO" id="GO:0005743">
    <property type="term" value="C:mitochondrial inner membrane"/>
    <property type="evidence" value="ECO:0007669"/>
    <property type="project" value="UniProtKB-SubCell"/>
</dbReference>
<dbReference type="PANTHER" id="PTHR11504">
    <property type="entry name" value="CYTOCHROME C OXIDASE POLYPEPTIDE VIA"/>
    <property type="match status" value="1"/>
</dbReference>
<comment type="similarity">
    <text evidence="6">Belongs to the cytochrome c oxidase subunit 6A family.</text>
</comment>
<keyword evidence="9" id="KW-1185">Reference proteome</keyword>
<dbReference type="PANTHER" id="PTHR11504:SF0">
    <property type="entry name" value="CYTOCHROME C OXIDASE SUBUNIT"/>
    <property type="match status" value="1"/>
</dbReference>
<evidence type="ECO:0000313" key="9">
    <source>
        <dbReference type="Proteomes" id="UP000886523"/>
    </source>
</evidence>
<sequence length="140" mass="16062">MSLSVARVLPRVARISRSQIRRYASPATEHPPGYVPTGEEFLAQRAAIKEHAKETTDLWRKISLYICIPGATVMGLYVKKVEDEHHTHVEHEKHANPEHEVGTPDYSWLNKRTKPFPWGNNSLFFNPETNRNHGHSAEEE</sequence>